<evidence type="ECO:0000256" key="3">
    <source>
        <dbReference type="ARBA" id="ARBA00022450"/>
    </source>
</evidence>
<dbReference type="SMART" id="SM00825">
    <property type="entry name" value="PKS_KS"/>
    <property type="match status" value="3"/>
</dbReference>
<dbReference type="Pfam" id="PF21089">
    <property type="entry name" value="PKS_DH_N"/>
    <property type="match status" value="1"/>
</dbReference>
<sequence>MTDDSKLRDYLKRATVDLRQVRQRLRDAEGRNHEPIAIVGMSCRYPGGVRAPHELWRLVAEGRDAISPFPTDRGWDLEALFDPDPEAPGTSYAREGGFLDGAGDFDAAFFGIGPREALAMDPQQRLLLESAWECVERAAIVPASLRGSRTGVFVGVMYHDYVSRLGGQAPEQLEGYVGTGNSGSVASGRIAYTLGLEGPAVTIDTACSASLVSLHLAVSALRQRECGLALAGGVTVMAGPSTFVEFSRQRGLAADGRCKAFAAAADGTGWSEGVGLLLVERLADARRNGHPVLAVIRGSAVNQDGASNGLTAPNGPSQQRVIRAALANARLAPGDIDAVEAHGTGTALGDPIEAQALLATYGQDRPDPGRPLWLGSLKSNLGHTQAAAGVGGVIKMVMALRNGLLPPTLHAQEPTPHVDWSSGAVRLLNEAVPWPEAGEAGEERPRRAAVSAFGVSGTNAHVILEEALPEPGPGRPRAAARRLTAAPPGDRREPPADEDVPAEAPEDPEAPDARPPVPWPLTARTPAALAGQAARLRTHLAAVAARRPDLSLTPSAVGHALATTRTAFAHRAVVLAADARERDRALASLADPGAHAATPEGLVVRGTAADAARQVAFVFPGQGSQWPGMALELLDHEPAFRERLRACGEALAPHVDWAGHSLEEVLRRAPGAPPLERVDVVQPALFAVMVSLAGLWRSYGVRPAAVVGHSQGEIAAACVAGALTLEDAAAVVALRSRALTALAGRGGMLSVALGAERLAPFLEPWGERLSLAAVNSPSSVVVSGEPEALAGLREALAAGEARSRPVAVDYASHGPHVEEVRERILDALSGIRPAPAEARGAEEVAFYSTVTGGPLDLAELGDAAYWYRNLRQTVHFERATRALLEDGHGALIEVSPHPVLTVGVQETLHAADSPAAALGTLRREDGGRGRFLRSLAEAHVHGVDLDWDAVFPGAAERAEFVPLPTYPFQHRRYWLEAPHRPGDAGGLGLAAADSPLLGAALAPAEPAEPGGLVLTGRLSTRTHPWLADHRVGGAVLLPGTAFVELAVAAGDRTGCGTLEELTVQAPLVLGADGEATDVQVVAGAADASGRRRVSVHARPASAPEGAGEWARHAAGVLAPESAEGDAAGPGPEAAWPPQGAEAVELDAFYEELAARGFGYGPHFRGLRAAWRCGQVAFAEVALPAGAEAGRFGLHPALLDAALHAVGFGPLAPAPEGGEGGGWLAFSWENVRLHASGAALLRVRLAPATGPGAASGAVTLTASDAAGRPVVSVGTLTFRPLTPGQLAALPPQGPADLYRVEPAPLALPNAPAQGGRWAVLGGDAACAAALGAEAHADLAALAASLEAGAPPPEVLVAPAPDPAGGELPERAREAARWALGTVRAWLADERLAASRLVVLTRGLPHAAARGLLRSARSEHPGRLVLAELADDAALLDAIPARHPLTAVVHAATVVAGGLVATLADEDLERVLRPKADAAWHLHELTREAAPAAFLLFSSLAGVVGGAGQGAYAAGNAFLDALAAHRRAEGLPATSLAWGVWEERGEQTGLGAGALARMARSGVVPLPVPDALALLDAALGRDEADLIPARFDWSALRARAAAEGGPPALLRGLVRAPARRAAAAGADTEAGGAADVLRGLQPAERRERLVRLVREQVAAILGLGTQQGPGEGGAGEDVAPERAFRELGFDSLAAMELRNRLAAATGLRLPPTVVFDHPTAARLAAYLSESVAGPAGDTAGRSQRPAPAAPSGTGAGGPGAGSEPIAVIGMGCRFPGEIRDPEELWRLLAEGGEALIPLPADRGWEETLARHAAGDAEVPGLPEGGGFLHDAGAFDPEPFGISPREALAMDPQQRLLLEITWEAVERAGLDPTGLRGTPTGVFAGTNGQDYAAGPGGAEEAHLLTANAASVLSGRLAYTFGLEGPAVTVDTACSSSLVALHLAAQALRRGECTLALAGGVTVMSTPGALIAFGHQRGLSPDGRCRAFAAGADGTGLAEGAGILLLERLSDARRNGHPVLAVVRGSAVNQDGASNGLTAPNGPAQERVIGAALADARLTPADVDAVEAHGTGTTLGDPIEAGALLAAYGRDRPGRRPLLIGSVKSNLGHTQAAAGVAGVLKMVLALRNGLLPPTLHAGEASPHVDWDAGGVALLNAPTPWKPNGRPRRAGVSSFGVSGTNAHVILEEAPADAPAPSGDGRGTARPAAPWVLAGAGPEALAAQAGRLREHLAAHPVDPWEAGCTLATRRAALPYRAVVTAEDREGLLRGLEAVARGEARGSTAVPGGDGRVAVLFSGQGGQRPGMGRDLHAAHPEFADAFDAACAALGPHLESPLREVVFGEDPRPLRATGWAQPALFALHTALFRLYESWGVRPAVLAGHSVGELAAAHLSGALSLPDAAALVAARARLMQALPGGGTMAAVRATEEEVAELLAPDAHRVGIAAVNGPSSVVLSGAREAVERIAAELAARGRRVKPLPASHAFHSPLMEPMLQEFGALAAGLSFAEPRVPVVSTLTGARLTGRELADPAHWVRHARATVRFADALNDLGRDRSVAACLELGPDGVLSALAAQAADEPRPGAAPAAADALRAAVPALRPDRPGTLSAVAALGRLHERGAVVDWERFFTAPGAPPPRPVPLPTYAFQRRTYWPSAPAAPAKGPAAPGEEAAFWEPVERQDAPALARELALENEESLTALLPALAGWRRRRRDRSTQEALRYRATWRPVPDAPRTGGVAAEGKAPAGPWLLAVPEDPAHAPVAEAVEAALTGLGHAVTRLAAAPGDEAGTLAARLPAPGDGAPAGVLSLLALDERPHPAHPGLPAGLALTAALTRALADRPAAPLWCVTRGAVSVGRSDPLRSPLQATAWGLGRAAALELPALWGGLIDLPERVDERAARRLAAAVTAPAPGPGGMREDQLAVRAAGTYARRLARAPLPGPALPAWRPGGTVLITGGTGALGAHLARTLAARGTPRLVLTGRRGAQAPGAERLAAELRELGTEVSIAACDVADRGALAALLEGIEDLSAVVHAAGAPQFAPLPDTETADLAAVLSAKVAGAAHLHQLLGSERPLEAFVLFSSVAGVWGSGNQAAYAAANAYLDALAQHRRAAGLPATSVAWGPWAGEGMAGGADAGEHLRRRGLPALAPEAALAALDLALAAGDIAVTVADVTWERFARSFTVARPSPLLADLPGARPKAGKDPEGAGHAADTGAFAARLTALPAAGRERALLDLVRAQAAAVLGHPGPEAVAPGRAFTDLGFDSLTAVEFRDRLAAATGLPLPAGLVFDHPTPAGLAASLAADLPGADAAPASTTAPAMGVAADEPLAVVAMSCRLPGGVATPEELWALLVSGGDAVTAFPADRGWDLDALHDPDPGRPGTTYVTEGGFLHGAGEFDAAFFGISPREALAMDPQQRLLLETAWEAVERARLNPAALRGTQTGVFVGTGFQGYGTGLDAVPEEVEGHLLTGSAGSVASGRLAYALGLQGPAVTVDTACSSSLVALHLAGQALRQGECDLALVGGACVMASPSAFVEFSRQRGLAPDGRCKPFAAGADGTGWAEGVGMLLVERLSDARRNGHPILAVVRGSAVNQDGASNGLTAPSGPAQQRVIRAALAAGGLTPADVDAVEAHGTGTALGDPIEAEALLATYGRDRPDPERPLLLGALKSNLGHTQAAAGVAGVIKTVLALRHGLLPATLHVDRPTPHVNWSGAVRLVTAAEPWPETGRPRRAAVSAFGVSGTNAHVVLEQAPAAVPLPAASRYDAAPAGARPPSDAAFEGEAPGAGPAPARTPGRGTPAGASPAAVPVPAGRAPLAAEASSHNTSGPLPPVAEPSADAAPKRCLPWVVSGSDGDALRAQAARLLAHLRANHGQTPLDVARALAGTRTALHHRSVVLGRDRATLLSGLETLAAPAGTPGAARQSGATARTWADGAPGAPGAAGWNGAAGPRGAAVLVGSAPRGGAAGRLAFLFSGQGSQRLGMGRELHAAHPAFADAFDEACAHLDPHLERPLADVVFGTTGADRRALEQTCFTQPALFALEVALHRLLLACGLRPDLLAGHSIGELAAAHAAGVLTLPDAAALVAARGRLMQQLPHRGAMIAVEATEEDVAPLLAACHDRAGIAAVNGPSSLVLSGAEDAVAGIADELAARGRRVKRLPVSHAFHSPLMEPMLAAFRSVLDGLTFRRPEVPVVSAVTGRLAEPEELTDPAHWVRHVRQAVRFHDAVRALAAEGATTLLEVGPGGVLTALAEDALAETPGVSGSSAGPAGTEAVAALRADRPEEEALLTALARLHVRGLPCDWEPVLAGAGPAGPPADLPTYAFQRRHYWLTPAPAPRAADEPGAAEELWRAVEGTEGEIAARLGVAPEAPLSEVAAALAAWRRRARERSESDRLRYRVRWTPLTRPAGEAPLHGTWLILAPGAGDPAAETCADALRARGATPLLAHASASGTGREELAALLRAVVPAGGAAGVLSLLALRAPGASGAAGSPARPEVPVGSGERGAAGDPAVTHAEDPVAVAAEAAALVRALGDAGIDAPLWCVTNGAVSTGPSDPVRRPAHGALWGLGRAAALEEPARWGGLIDLPPAFGPRAAERLAAAVAGALAGAQDGPAEDQLALRDSGVFVPRLERARRTGDRAPGAEPWRPVGTVLITGGTGALGAHAARLLARGGARRLVLAGRRGAQAPGAERLAAELRELGAEVSIAACDVADRGALAALLEGIADLSAVVHAAGLPQFTPLREMAPAELVAVAAAKATGARHLHELTAHLDLSAFVLFSSVSGVWGSGGQAAYAAANAYLDALAQHRRAAGLPATSLAWGPWAEGGMATDHGAEEHLRRRGLNAFRPERALAALKAALDREETAEVVADVDWARFAPAFTIGRPSPLLAALPEARAALAARADREEAEGPAPSPASKGDVPPAVRRLAGLPPEERQEALTGIVQAEAAAALGHPSPQAVDPERAFRELGFDSLTAVDLRNRLRVATGLRLPATAAFDHPTPAALAAHLARELRPGDGTGDGTGNGTGEEGPARGADAEGTEESVRRALATVPLDRIREAGLLDALLRLAAPQADPAPAPAGGEDAISGMNLDQLVQLALGDGES</sequence>
<evidence type="ECO:0000256" key="7">
    <source>
        <dbReference type="ARBA" id="ARBA00023268"/>
    </source>
</evidence>
<dbReference type="InterPro" id="IPR041618">
    <property type="entry name" value="PKS_DE"/>
</dbReference>
<evidence type="ECO:0000256" key="2">
    <source>
        <dbReference type="ARBA" id="ARBA00004792"/>
    </source>
</evidence>
<feature type="domain" description="Carrier" evidence="11">
    <location>
        <begin position="3223"/>
        <end position="3298"/>
    </location>
</feature>
<dbReference type="SUPFAM" id="SSF55048">
    <property type="entry name" value="Probable ACP-binding domain of malonyl-CoA ACP transacylase"/>
    <property type="match status" value="3"/>
</dbReference>
<dbReference type="InterPro" id="IPR006162">
    <property type="entry name" value="Ppantetheine_attach_site"/>
</dbReference>
<dbReference type="Gene3D" id="3.30.70.3290">
    <property type="match status" value="3"/>
</dbReference>
<dbReference type="Pfam" id="PF02801">
    <property type="entry name" value="Ketoacyl-synt_C"/>
    <property type="match status" value="3"/>
</dbReference>
<dbReference type="InterPro" id="IPR036736">
    <property type="entry name" value="ACP-like_sf"/>
</dbReference>
<feature type="region of interest" description="Disordered" evidence="10">
    <location>
        <begin position="3758"/>
        <end position="3831"/>
    </location>
</feature>
<dbReference type="EMBL" id="JAVREN010000059">
    <property type="protein sequence ID" value="MDT0310198.1"/>
    <property type="molecule type" value="Genomic_DNA"/>
</dbReference>
<dbReference type="InterPro" id="IPR016035">
    <property type="entry name" value="Acyl_Trfase/lysoPLipase"/>
</dbReference>
<evidence type="ECO:0000313" key="14">
    <source>
        <dbReference type="EMBL" id="MDT0310198.1"/>
    </source>
</evidence>
<dbReference type="Pfam" id="PF08659">
    <property type="entry name" value="KR"/>
    <property type="match status" value="3"/>
</dbReference>
<keyword evidence="3" id="KW-0596">Phosphopantetheine</keyword>
<dbReference type="CDD" id="cd08952">
    <property type="entry name" value="KR_1_SDR_x"/>
    <property type="match status" value="2"/>
</dbReference>
<feature type="region of interest" description="C-terminal hotdog fold" evidence="9">
    <location>
        <begin position="1140"/>
        <end position="1286"/>
    </location>
</feature>
<dbReference type="InterPro" id="IPR018201">
    <property type="entry name" value="Ketoacyl_synth_AS"/>
</dbReference>
<evidence type="ECO:0000259" key="11">
    <source>
        <dbReference type="PROSITE" id="PS50075"/>
    </source>
</evidence>
<feature type="domain" description="Ketosynthase family 3 (KS3)" evidence="12">
    <location>
        <begin position="33"/>
        <end position="466"/>
    </location>
</feature>
<dbReference type="Proteomes" id="UP001183388">
    <property type="component" value="Unassembled WGS sequence"/>
</dbReference>
<dbReference type="SUPFAM" id="SSF51735">
    <property type="entry name" value="NAD(P)-binding Rossmann-fold domains"/>
    <property type="match status" value="6"/>
</dbReference>
<evidence type="ECO:0000259" key="12">
    <source>
        <dbReference type="PROSITE" id="PS52004"/>
    </source>
</evidence>
<name>A0ABU2LG28_9ACTN</name>
<evidence type="ECO:0000256" key="6">
    <source>
        <dbReference type="ARBA" id="ARBA00023194"/>
    </source>
</evidence>
<dbReference type="PANTHER" id="PTHR43775:SF51">
    <property type="entry name" value="INACTIVE PHENOLPHTHIOCEROL SYNTHESIS POLYKETIDE SYNTHASE TYPE I PKS1-RELATED"/>
    <property type="match status" value="1"/>
</dbReference>
<feature type="region of interest" description="Disordered" evidence="10">
    <location>
        <begin position="4478"/>
        <end position="4503"/>
    </location>
</feature>
<dbReference type="InterPro" id="IPR009081">
    <property type="entry name" value="PP-bd_ACP"/>
</dbReference>
<gene>
    <name evidence="14" type="ORF">RM780_25065</name>
</gene>
<feature type="domain" description="PKS/mFAS DH" evidence="13">
    <location>
        <begin position="994"/>
        <end position="1286"/>
    </location>
</feature>
<dbReference type="SMART" id="SM00827">
    <property type="entry name" value="PKS_AT"/>
    <property type="match status" value="3"/>
</dbReference>
<feature type="region of interest" description="N-terminal hotdog fold" evidence="9">
    <location>
        <begin position="994"/>
        <end position="1124"/>
    </location>
</feature>
<comment type="cofactor">
    <cofactor evidence="1">
        <name>pantetheine 4'-phosphate</name>
        <dbReference type="ChEBI" id="CHEBI:47942"/>
    </cofactor>
</comment>
<dbReference type="Pfam" id="PF00109">
    <property type="entry name" value="ketoacyl-synt"/>
    <property type="match status" value="3"/>
</dbReference>
<evidence type="ECO:0000256" key="8">
    <source>
        <dbReference type="ARBA" id="ARBA00023315"/>
    </source>
</evidence>
<dbReference type="SUPFAM" id="SSF101173">
    <property type="entry name" value="Docking domain B of the erythromycin polyketide synthase (DEBS)"/>
    <property type="match status" value="1"/>
</dbReference>
<dbReference type="InterPro" id="IPR015083">
    <property type="entry name" value="NorB/c/GfsB-D-like_docking"/>
</dbReference>
<dbReference type="RefSeq" id="WP_311633169.1">
    <property type="nucleotide sequence ID" value="NZ_JAVREN010000059.1"/>
</dbReference>
<accession>A0ABU2LG28</accession>
<dbReference type="InterPro" id="IPR001227">
    <property type="entry name" value="Ac_transferase_dom_sf"/>
</dbReference>
<feature type="region of interest" description="Disordered" evidence="10">
    <location>
        <begin position="1731"/>
        <end position="1760"/>
    </location>
</feature>
<feature type="domain" description="Carrier" evidence="11">
    <location>
        <begin position="1642"/>
        <end position="1729"/>
    </location>
</feature>
<dbReference type="InterPro" id="IPR020807">
    <property type="entry name" value="PKS_DH"/>
</dbReference>
<dbReference type="InterPro" id="IPR049900">
    <property type="entry name" value="PKS_mFAS_DH"/>
</dbReference>
<organism evidence="14 15">
    <name type="scientific">Streptomyces boetiae</name>
    <dbReference type="NCBI Taxonomy" id="3075541"/>
    <lineage>
        <taxon>Bacteria</taxon>
        <taxon>Bacillati</taxon>
        <taxon>Actinomycetota</taxon>
        <taxon>Actinomycetes</taxon>
        <taxon>Kitasatosporales</taxon>
        <taxon>Streptomycetaceae</taxon>
        <taxon>Streptomyces</taxon>
    </lineage>
</organism>
<keyword evidence="6" id="KW-0045">Antibiotic biosynthesis</keyword>
<dbReference type="Pfam" id="PF00550">
    <property type="entry name" value="PP-binding"/>
    <property type="match status" value="3"/>
</dbReference>
<dbReference type="InterPro" id="IPR049551">
    <property type="entry name" value="PKS_DH_C"/>
</dbReference>
<dbReference type="SMART" id="SM00823">
    <property type="entry name" value="PKS_PP"/>
    <property type="match status" value="3"/>
</dbReference>
<dbReference type="Pfam" id="PF14765">
    <property type="entry name" value="PS-DH"/>
    <property type="match status" value="1"/>
</dbReference>
<dbReference type="Pfam" id="PF18369">
    <property type="entry name" value="PKS_DE"/>
    <property type="match status" value="1"/>
</dbReference>
<feature type="compositionally biased region" description="Low complexity" evidence="10">
    <location>
        <begin position="475"/>
        <end position="488"/>
    </location>
</feature>
<dbReference type="Gene3D" id="3.40.366.10">
    <property type="entry name" value="Malonyl-Coenzyme A Acyl Carrier Protein, domain 2"/>
    <property type="match status" value="3"/>
</dbReference>
<dbReference type="Pfam" id="PF08990">
    <property type="entry name" value="Docking"/>
    <property type="match status" value="1"/>
</dbReference>
<feature type="domain" description="Carrier" evidence="11">
    <location>
        <begin position="4931"/>
        <end position="5006"/>
    </location>
</feature>
<feature type="compositionally biased region" description="Acidic residues" evidence="10">
    <location>
        <begin position="496"/>
        <end position="510"/>
    </location>
</feature>
<dbReference type="Pfam" id="PF00698">
    <property type="entry name" value="Acyl_transf_1"/>
    <property type="match status" value="3"/>
</dbReference>
<dbReference type="PROSITE" id="PS00012">
    <property type="entry name" value="PHOSPHOPANTETHEINE"/>
    <property type="match status" value="2"/>
</dbReference>
<evidence type="ECO:0000256" key="1">
    <source>
        <dbReference type="ARBA" id="ARBA00001957"/>
    </source>
</evidence>
<evidence type="ECO:0000259" key="13">
    <source>
        <dbReference type="PROSITE" id="PS52019"/>
    </source>
</evidence>
<feature type="compositionally biased region" description="Low complexity" evidence="10">
    <location>
        <begin position="4478"/>
        <end position="4487"/>
    </location>
</feature>
<dbReference type="NCBIfam" id="NF045894">
    <property type="entry name" value="PKS_plus_SDR"/>
    <property type="match status" value="1"/>
</dbReference>
<feature type="region of interest" description="Disordered" evidence="10">
    <location>
        <begin position="5006"/>
        <end position="5037"/>
    </location>
</feature>
<dbReference type="CDD" id="cd00833">
    <property type="entry name" value="PKS"/>
    <property type="match status" value="3"/>
</dbReference>
<comment type="caution">
    <text evidence="14">The sequence shown here is derived from an EMBL/GenBank/DDBJ whole genome shotgun (WGS) entry which is preliminary data.</text>
</comment>
<evidence type="ECO:0000313" key="15">
    <source>
        <dbReference type="Proteomes" id="UP001183388"/>
    </source>
</evidence>
<dbReference type="InterPro" id="IPR032821">
    <property type="entry name" value="PKS_assoc"/>
</dbReference>
<keyword evidence="4" id="KW-0597">Phosphoprotein</keyword>
<feature type="domain" description="Ketosynthase family 3 (KS3)" evidence="12">
    <location>
        <begin position="3318"/>
        <end position="3744"/>
    </location>
</feature>
<feature type="domain" description="Ketosynthase family 3 (KS3)" evidence="12">
    <location>
        <begin position="1760"/>
        <end position="2183"/>
    </location>
</feature>
<dbReference type="SUPFAM" id="SSF52151">
    <property type="entry name" value="FabD/lysophospholipase-like"/>
    <property type="match status" value="3"/>
</dbReference>
<feature type="compositionally biased region" description="Gly residues" evidence="10">
    <location>
        <begin position="5010"/>
        <end position="5022"/>
    </location>
</feature>
<dbReference type="Gene3D" id="3.40.47.10">
    <property type="match status" value="3"/>
</dbReference>
<feature type="compositionally biased region" description="Low complexity" evidence="10">
    <location>
        <begin position="3770"/>
        <end position="3811"/>
    </location>
</feature>
<keyword evidence="8" id="KW-0012">Acyltransferase</keyword>
<dbReference type="InterPro" id="IPR016039">
    <property type="entry name" value="Thiolase-like"/>
</dbReference>
<dbReference type="Gene3D" id="3.40.50.720">
    <property type="entry name" value="NAD(P)-binding Rossmann-like Domain"/>
    <property type="match status" value="4"/>
</dbReference>
<dbReference type="PROSITE" id="PS50075">
    <property type="entry name" value="CARRIER"/>
    <property type="match status" value="3"/>
</dbReference>
<comment type="pathway">
    <text evidence="2">Antibiotic biosynthesis.</text>
</comment>
<dbReference type="InterPro" id="IPR049552">
    <property type="entry name" value="PKS_DH_N"/>
</dbReference>
<dbReference type="PANTHER" id="PTHR43775">
    <property type="entry name" value="FATTY ACID SYNTHASE"/>
    <property type="match status" value="1"/>
</dbReference>
<dbReference type="SMART" id="SM01294">
    <property type="entry name" value="PKS_PP_betabranch"/>
    <property type="match status" value="3"/>
</dbReference>
<dbReference type="InterPro" id="IPR050091">
    <property type="entry name" value="PKS_NRPS_Biosynth_Enz"/>
</dbReference>
<dbReference type="Gene3D" id="3.10.129.110">
    <property type="entry name" value="Polyketide synthase dehydratase"/>
    <property type="match status" value="1"/>
</dbReference>
<dbReference type="InterPro" id="IPR057326">
    <property type="entry name" value="KR_dom"/>
</dbReference>
<dbReference type="InterPro" id="IPR014031">
    <property type="entry name" value="Ketoacyl_synth_C"/>
</dbReference>
<dbReference type="Pfam" id="PF16197">
    <property type="entry name" value="KAsynt_C_assoc"/>
    <property type="match status" value="1"/>
</dbReference>
<dbReference type="Gene3D" id="1.10.1200.10">
    <property type="entry name" value="ACP-like"/>
    <property type="match status" value="3"/>
</dbReference>
<feature type="active site" description="Proton acceptor; for dehydratase activity" evidence="9">
    <location>
        <position position="1029"/>
    </location>
</feature>
<feature type="active site" description="Proton donor; for dehydratase activity" evidence="9">
    <location>
        <position position="1199"/>
    </location>
</feature>
<dbReference type="SMART" id="SM00826">
    <property type="entry name" value="PKS_DH"/>
    <property type="match status" value="1"/>
</dbReference>
<evidence type="ECO:0000256" key="9">
    <source>
        <dbReference type="PROSITE-ProRule" id="PRU01363"/>
    </source>
</evidence>
<protein>
    <submittedName>
        <fullName evidence="14">SDR family NAD(P)-dependent oxidoreductase</fullName>
    </submittedName>
</protein>
<proteinExistence type="predicted"/>
<keyword evidence="15" id="KW-1185">Reference proteome</keyword>
<dbReference type="PROSITE" id="PS52004">
    <property type="entry name" value="KS3_2"/>
    <property type="match status" value="3"/>
</dbReference>
<reference evidence="15" key="1">
    <citation type="submission" date="2023-07" db="EMBL/GenBank/DDBJ databases">
        <title>30 novel species of actinomycetes from the DSMZ collection.</title>
        <authorList>
            <person name="Nouioui I."/>
        </authorList>
    </citation>
    <scope>NUCLEOTIDE SEQUENCE [LARGE SCALE GENOMIC DNA]</scope>
    <source>
        <strain evidence="15">DSM 44917</strain>
    </source>
</reference>
<dbReference type="InterPro" id="IPR036299">
    <property type="entry name" value="Polyketide_synth_docking_sf"/>
</dbReference>
<keyword evidence="7" id="KW-0511">Multifunctional enzyme</keyword>
<dbReference type="PROSITE" id="PS00606">
    <property type="entry name" value="KS3_1"/>
    <property type="match status" value="3"/>
</dbReference>
<keyword evidence="5" id="KW-0808">Transferase</keyword>
<dbReference type="SUPFAM" id="SSF47336">
    <property type="entry name" value="ACP-like"/>
    <property type="match status" value="3"/>
</dbReference>
<dbReference type="InterPro" id="IPR016036">
    <property type="entry name" value="Malonyl_transacylase_ACP-bd"/>
</dbReference>
<dbReference type="InterPro" id="IPR014030">
    <property type="entry name" value="Ketoacyl_synth_N"/>
</dbReference>
<dbReference type="InterPro" id="IPR042104">
    <property type="entry name" value="PKS_dehydratase_sf"/>
</dbReference>
<dbReference type="InterPro" id="IPR036291">
    <property type="entry name" value="NAD(P)-bd_dom_sf"/>
</dbReference>
<dbReference type="InterPro" id="IPR014043">
    <property type="entry name" value="Acyl_transferase_dom"/>
</dbReference>
<evidence type="ECO:0000256" key="5">
    <source>
        <dbReference type="ARBA" id="ARBA00022679"/>
    </source>
</evidence>
<feature type="region of interest" description="Disordered" evidence="10">
    <location>
        <begin position="467"/>
        <end position="522"/>
    </location>
</feature>
<dbReference type="SMART" id="SM00822">
    <property type="entry name" value="PKS_KR"/>
    <property type="match status" value="3"/>
</dbReference>
<dbReference type="InterPro" id="IPR013968">
    <property type="entry name" value="PKS_KR"/>
</dbReference>
<dbReference type="InterPro" id="IPR020841">
    <property type="entry name" value="PKS_Beta-ketoAc_synthase_dom"/>
</dbReference>
<feature type="region of interest" description="Disordered" evidence="10">
    <location>
        <begin position="4894"/>
        <end position="4919"/>
    </location>
</feature>
<dbReference type="InterPro" id="IPR020806">
    <property type="entry name" value="PKS_PP-bd"/>
</dbReference>
<evidence type="ECO:0000256" key="10">
    <source>
        <dbReference type="SAM" id="MobiDB-lite"/>
    </source>
</evidence>
<dbReference type="PROSITE" id="PS52019">
    <property type="entry name" value="PKS_MFAS_DH"/>
    <property type="match status" value="1"/>
</dbReference>
<evidence type="ECO:0000256" key="4">
    <source>
        <dbReference type="ARBA" id="ARBA00022553"/>
    </source>
</evidence>
<dbReference type="SUPFAM" id="SSF53901">
    <property type="entry name" value="Thiolase-like"/>
    <property type="match status" value="3"/>
</dbReference>